<dbReference type="PANTHER" id="PTHR23317:SF77">
    <property type="entry name" value="DEDICATOR OF CYTOKINESIS PROTEIN 9"/>
    <property type="match status" value="1"/>
</dbReference>
<dbReference type="GO" id="GO:0005085">
    <property type="term" value="F:guanyl-nucleotide exchange factor activity"/>
    <property type="evidence" value="ECO:0007669"/>
    <property type="project" value="UniProtKB-KW"/>
</dbReference>
<dbReference type="Gene3D" id="1.25.40.410">
    <property type="match status" value="1"/>
</dbReference>
<protein>
    <recommendedName>
        <fullName evidence="4">DOCKER domain-containing protein</fullName>
    </recommendedName>
</protein>
<keyword evidence="1" id="KW-0344">Guanine-nucleotide releasing factor</keyword>
<evidence type="ECO:0000256" key="1">
    <source>
        <dbReference type="ARBA" id="ARBA00022658"/>
    </source>
</evidence>
<dbReference type="EMBL" id="JAERUA010000005">
    <property type="protein sequence ID" value="KAI1899147.1"/>
    <property type="molecule type" value="Genomic_DNA"/>
</dbReference>
<comment type="similarity">
    <text evidence="2">Belongs to the DOCK family.</text>
</comment>
<dbReference type="InterPro" id="IPR046769">
    <property type="entry name" value="DOCKER_Lobe_A"/>
</dbReference>
<dbReference type="InterPro" id="IPR027357">
    <property type="entry name" value="DOCKER_dom"/>
</dbReference>
<name>A0A8T3DUR5_9TELE</name>
<dbReference type="AlphaFoldDB" id="A0A8T3DUR5"/>
<dbReference type="Pfam" id="PF06920">
    <property type="entry name" value="DHR-2_Lobe_A"/>
    <property type="match status" value="1"/>
</dbReference>
<dbReference type="InterPro" id="IPR043161">
    <property type="entry name" value="DOCK_C_lobe_A"/>
</dbReference>
<proteinExistence type="inferred from homology"/>
<reference evidence="5" key="1">
    <citation type="submission" date="2021-01" db="EMBL/GenBank/DDBJ databases">
        <authorList>
            <person name="Zahm M."/>
            <person name="Roques C."/>
            <person name="Cabau C."/>
            <person name="Klopp C."/>
            <person name="Donnadieu C."/>
            <person name="Jouanno E."/>
            <person name="Lampietro C."/>
            <person name="Louis A."/>
            <person name="Herpin A."/>
            <person name="Echchiki A."/>
            <person name="Berthelot C."/>
            <person name="Parey E."/>
            <person name="Roest-Crollius H."/>
            <person name="Braasch I."/>
            <person name="Postlethwait J."/>
            <person name="Bobe J."/>
            <person name="Montfort J."/>
            <person name="Bouchez O."/>
            <person name="Begum T."/>
            <person name="Mejri S."/>
            <person name="Adams A."/>
            <person name="Chen W.-J."/>
            <person name="Guiguen Y."/>
        </authorList>
    </citation>
    <scope>NUCLEOTIDE SEQUENCE</scope>
    <source>
        <tissue evidence="5">Blood</tissue>
    </source>
</reference>
<dbReference type="OrthoDB" id="47328at2759"/>
<dbReference type="FunFam" id="1.20.58.740:FF:000001">
    <property type="entry name" value="dedicator of cytokinesis protein 9 isoform X1"/>
    <property type="match status" value="1"/>
</dbReference>
<dbReference type="InterPro" id="IPR046773">
    <property type="entry name" value="DOCKER_Lobe_C"/>
</dbReference>
<evidence type="ECO:0000256" key="3">
    <source>
        <dbReference type="SAM" id="MobiDB-lite"/>
    </source>
</evidence>
<dbReference type="InterPro" id="IPR043162">
    <property type="entry name" value="DOCK_C_lobe_C"/>
</dbReference>
<feature type="region of interest" description="Disordered" evidence="3">
    <location>
        <begin position="1"/>
        <end position="57"/>
    </location>
</feature>
<comment type="caution">
    <text evidence="5">The sequence shown here is derived from an EMBL/GenBank/DDBJ whole genome shotgun (WGS) entry which is preliminary data.</text>
</comment>
<dbReference type="PANTHER" id="PTHR23317">
    <property type="entry name" value="DEDICATOR OF CYTOKINESIS DOCK"/>
    <property type="match status" value="1"/>
</dbReference>
<evidence type="ECO:0000313" key="6">
    <source>
        <dbReference type="Proteomes" id="UP000829720"/>
    </source>
</evidence>
<dbReference type="Pfam" id="PF20421">
    <property type="entry name" value="DHR-2_Lobe_C"/>
    <property type="match status" value="1"/>
</dbReference>
<evidence type="ECO:0000256" key="2">
    <source>
        <dbReference type="PROSITE-ProRule" id="PRU00984"/>
    </source>
</evidence>
<evidence type="ECO:0000313" key="5">
    <source>
        <dbReference type="EMBL" id="KAI1899147.1"/>
    </source>
</evidence>
<dbReference type="GO" id="GO:0007264">
    <property type="term" value="P:small GTPase-mediated signal transduction"/>
    <property type="evidence" value="ECO:0007669"/>
    <property type="project" value="InterPro"/>
</dbReference>
<dbReference type="Gene3D" id="1.20.58.740">
    <property type="match status" value="1"/>
</dbReference>
<dbReference type="InterPro" id="IPR046770">
    <property type="entry name" value="DOCKER_Lobe_B"/>
</dbReference>
<dbReference type="InterPro" id="IPR026791">
    <property type="entry name" value="DOCK"/>
</dbReference>
<dbReference type="Pfam" id="PF20422">
    <property type="entry name" value="DHR-2_Lobe_B"/>
    <property type="match status" value="1"/>
</dbReference>
<keyword evidence="6" id="KW-1185">Reference proteome</keyword>
<organism evidence="5 6">
    <name type="scientific">Albula goreensis</name>
    <dbReference type="NCBI Taxonomy" id="1534307"/>
    <lineage>
        <taxon>Eukaryota</taxon>
        <taxon>Metazoa</taxon>
        <taxon>Chordata</taxon>
        <taxon>Craniata</taxon>
        <taxon>Vertebrata</taxon>
        <taxon>Euteleostomi</taxon>
        <taxon>Actinopterygii</taxon>
        <taxon>Neopterygii</taxon>
        <taxon>Teleostei</taxon>
        <taxon>Albuliformes</taxon>
        <taxon>Albulidae</taxon>
        <taxon>Albula</taxon>
    </lineage>
</organism>
<dbReference type="FunFam" id="1.25.40.410:FF:000001">
    <property type="entry name" value="dedicator of cytokinesis protein 9 isoform X2"/>
    <property type="match status" value="1"/>
</dbReference>
<dbReference type="CDD" id="cd11698">
    <property type="entry name" value="DHR2_DOCK9"/>
    <property type="match status" value="1"/>
</dbReference>
<sequence length="549" mass="62804">MSSGSGDQVPAVSLHHQHLRQQRQDHQEHGVPVGREGPDEADPDGADGHGADEEHERDPEMLVDLQYSLAKSYASTPELRKTWLDSMARIHVKNGDLSEAAMCYVHVAALVAEYLRRKAMFRQGCSAFRIITPNTDEEAAMMEDVGMQDVHFNEDVLMELLEECADGLWKAERYELIADIYKLIIPIYEKRRDFEKLAHLYDTLHRAYSKVTEVMHTGKRLLGTYFRVAFFGQQYQFTDSERDTEGYFEDEDGKEYIYKEPKFTPLSEISQRLLKLYSDKFGSENVKMIQDSGKVNPKDLDSKYAYIQVTHVTPYLEEKELADRKTDFERSHNIRRFVFETPFTVSGKKQGGVEEQCKRRTILTTTHCFPYVKKRIAVMYQHHTDLNPIEVAIDEMSRKVAELRQLCSASDVDMIRLQLKLQGSISVQVNAGPLAYARAFLDDSCTKKYPDNKVKQLKEVFRQFVDACGQGLGINERLIKEDQQEYHDEMKANYRDLARELSVIMHEPICTVEDGLKNVLPDSLHIFNAISGTPTSATIQGVSSSTSVV</sequence>
<feature type="domain" description="DOCKER" evidence="4">
    <location>
        <begin position="71"/>
        <end position="510"/>
    </location>
</feature>
<dbReference type="Proteomes" id="UP000829720">
    <property type="component" value="Unassembled WGS sequence"/>
</dbReference>
<accession>A0A8T3DUR5</accession>
<gene>
    <name evidence="5" type="ORF">AGOR_G00058540</name>
</gene>
<evidence type="ECO:0000259" key="4">
    <source>
        <dbReference type="PROSITE" id="PS51651"/>
    </source>
</evidence>
<dbReference type="PROSITE" id="PS51651">
    <property type="entry name" value="DOCKER"/>
    <property type="match status" value="1"/>
</dbReference>
<feature type="compositionally biased region" description="Basic and acidic residues" evidence="3">
    <location>
        <begin position="46"/>
        <end position="57"/>
    </location>
</feature>